<evidence type="ECO:0000313" key="2">
    <source>
        <dbReference type="EMBL" id="TGZ80881.1"/>
    </source>
</evidence>
<name>A0A4S2MW97_9PEZI</name>
<sequence length="135" mass="15339">MRPATGGHDGTIRSPVGRDERGRYLRLRLRLVGVSRRQFSLATGSSSTKQAVAHGSYLPWAWIASRVHLSSMYLVYLIFGSSLSGSLIAFSFSFELVPNSNLHETFAITNRPSRNHSYEKKKKKNLYFPPRYSTW</sequence>
<organism evidence="2 3">
    <name type="scientific">Ascodesmis nigricans</name>
    <dbReference type="NCBI Taxonomy" id="341454"/>
    <lineage>
        <taxon>Eukaryota</taxon>
        <taxon>Fungi</taxon>
        <taxon>Dikarya</taxon>
        <taxon>Ascomycota</taxon>
        <taxon>Pezizomycotina</taxon>
        <taxon>Pezizomycetes</taxon>
        <taxon>Pezizales</taxon>
        <taxon>Ascodesmidaceae</taxon>
        <taxon>Ascodesmis</taxon>
    </lineage>
</organism>
<dbReference type="InParanoid" id="A0A4S2MW97"/>
<dbReference type="AlphaFoldDB" id="A0A4S2MW97"/>
<gene>
    <name evidence="2" type="ORF">EX30DRAFT_43111</name>
</gene>
<feature type="transmembrane region" description="Helical" evidence="1">
    <location>
        <begin position="73"/>
        <end position="94"/>
    </location>
</feature>
<dbReference type="EMBL" id="ML220122">
    <property type="protein sequence ID" value="TGZ80881.1"/>
    <property type="molecule type" value="Genomic_DNA"/>
</dbReference>
<proteinExistence type="predicted"/>
<keyword evidence="1" id="KW-0812">Transmembrane</keyword>
<protein>
    <submittedName>
        <fullName evidence="2">Uncharacterized protein</fullName>
    </submittedName>
</protein>
<keyword evidence="3" id="KW-1185">Reference proteome</keyword>
<dbReference type="Proteomes" id="UP000298138">
    <property type="component" value="Unassembled WGS sequence"/>
</dbReference>
<evidence type="ECO:0000313" key="3">
    <source>
        <dbReference type="Proteomes" id="UP000298138"/>
    </source>
</evidence>
<keyword evidence="1" id="KW-0472">Membrane</keyword>
<evidence type="ECO:0000256" key="1">
    <source>
        <dbReference type="SAM" id="Phobius"/>
    </source>
</evidence>
<reference evidence="2 3" key="1">
    <citation type="submission" date="2019-04" db="EMBL/GenBank/DDBJ databases">
        <title>Comparative genomics and transcriptomics to analyze fruiting body development in filamentous ascomycetes.</title>
        <authorList>
            <consortium name="DOE Joint Genome Institute"/>
            <person name="Lutkenhaus R."/>
            <person name="Traeger S."/>
            <person name="Breuer J."/>
            <person name="Kuo A."/>
            <person name="Lipzen A."/>
            <person name="Pangilinan J."/>
            <person name="Dilworth D."/>
            <person name="Sandor L."/>
            <person name="Poggeler S."/>
            <person name="Barry K."/>
            <person name="Grigoriev I.V."/>
            <person name="Nowrousian M."/>
        </authorList>
    </citation>
    <scope>NUCLEOTIDE SEQUENCE [LARGE SCALE GENOMIC DNA]</scope>
    <source>
        <strain evidence="2 3">CBS 389.68</strain>
    </source>
</reference>
<keyword evidence="1" id="KW-1133">Transmembrane helix</keyword>
<accession>A0A4S2MW97</accession>